<organism evidence="2 3">
    <name type="scientific">Fluviicoccus keumensis</name>
    <dbReference type="NCBI Taxonomy" id="1435465"/>
    <lineage>
        <taxon>Bacteria</taxon>
        <taxon>Pseudomonadati</taxon>
        <taxon>Pseudomonadota</taxon>
        <taxon>Gammaproteobacteria</taxon>
        <taxon>Moraxellales</taxon>
        <taxon>Moraxellaceae</taxon>
        <taxon>Fluviicoccus</taxon>
    </lineage>
</organism>
<sequence length="239" mass="26281">MAKVILIANQKGGVGKSTIATTLGSGLKRLGYSVLMLDADTQQSLSKWRASAEGLPHEQDIPWVERWDSPLIAEKIAKERDRYDFIIIDSASNLGQKGDATQKIILGAIKSADLILTPVGPSPFDVDGSEDFISLLRDIWERFGEQKPPVYFLINGVQPGTTLGREVGEYVSNTYQLPVLNTKLQLRQAYRQCVFDGSSIFHVGDTQTKSNANAFVEEVLELSGLKPTKASRKKKVASK</sequence>
<evidence type="ECO:0000259" key="1">
    <source>
        <dbReference type="Pfam" id="PF01656"/>
    </source>
</evidence>
<dbReference type="Gene3D" id="3.40.50.300">
    <property type="entry name" value="P-loop containing nucleotide triphosphate hydrolases"/>
    <property type="match status" value="1"/>
</dbReference>
<keyword evidence="3" id="KW-1185">Reference proteome</keyword>
<gene>
    <name evidence="2" type="ORF">EV700_3212</name>
</gene>
<dbReference type="Proteomes" id="UP000292423">
    <property type="component" value="Unassembled WGS sequence"/>
</dbReference>
<evidence type="ECO:0000313" key="2">
    <source>
        <dbReference type="EMBL" id="RZU36746.1"/>
    </source>
</evidence>
<dbReference type="PANTHER" id="PTHR13696:SF96">
    <property type="entry name" value="COBQ_COBB_MIND_PARA NUCLEOTIDE BINDING DOMAIN-CONTAINING PROTEIN"/>
    <property type="match status" value="1"/>
</dbReference>
<name>A0A4V6MFQ3_9GAMM</name>
<dbReference type="EMBL" id="SHKX01000017">
    <property type="protein sequence ID" value="RZU36746.1"/>
    <property type="molecule type" value="Genomic_DNA"/>
</dbReference>
<dbReference type="PANTHER" id="PTHR13696">
    <property type="entry name" value="P-LOOP CONTAINING NUCLEOSIDE TRIPHOSPHATE HYDROLASE"/>
    <property type="match status" value="1"/>
</dbReference>
<dbReference type="InterPro" id="IPR050678">
    <property type="entry name" value="DNA_Partitioning_ATPase"/>
</dbReference>
<dbReference type="AlphaFoldDB" id="A0A4V6MFQ3"/>
<dbReference type="PIRSF" id="PIRSF009320">
    <property type="entry name" value="Nuc_binding_HP_1000"/>
    <property type="match status" value="1"/>
</dbReference>
<dbReference type="InterPro" id="IPR027417">
    <property type="entry name" value="P-loop_NTPase"/>
</dbReference>
<comment type="caution">
    <text evidence="2">The sequence shown here is derived from an EMBL/GenBank/DDBJ whole genome shotgun (WGS) entry which is preliminary data.</text>
</comment>
<protein>
    <submittedName>
        <fullName evidence="2">Plasmid segregation oscillating ATPase ParF</fullName>
    </submittedName>
</protein>
<reference evidence="2 3" key="1">
    <citation type="submission" date="2019-02" db="EMBL/GenBank/DDBJ databases">
        <title>Genomic Encyclopedia of Type Strains, Phase IV (KMG-IV): sequencing the most valuable type-strain genomes for metagenomic binning, comparative biology and taxonomic classification.</title>
        <authorList>
            <person name="Goeker M."/>
        </authorList>
    </citation>
    <scope>NUCLEOTIDE SEQUENCE [LARGE SCALE GENOMIC DNA]</scope>
    <source>
        <strain evidence="2 3">DSM 105135</strain>
    </source>
</reference>
<dbReference type="SUPFAM" id="SSF52540">
    <property type="entry name" value="P-loop containing nucleoside triphosphate hydrolases"/>
    <property type="match status" value="1"/>
</dbReference>
<feature type="domain" description="CobQ/CobB/MinD/ParA nucleotide binding" evidence="1">
    <location>
        <begin position="5"/>
        <end position="192"/>
    </location>
</feature>
<dbReference type="CDD" id="cd02042">
    <property type="entry name" value="ParAB_family"/>
    <property type="match status" value="1"/>
</dbReference>
<dbReference type="RefSeq" id="WP_165391523.1">
    <property type="nucleotide sequence ID" value="NZ_SHKX01000017.1"/>
</dbReference>
<accession>A0A4V6MFQ3</accession>
<proteinExistence type="predicted"/>
<dbReference type="Pfam" id="PF01656">
    <property type="entry name" value="CbiA"/>
    <property type="match status" value="1"/>
</dbReference>
<dbReference type="InterPro" id="IPR002586">
    <property type="entry name" value="CobQ/CobB/MinD/ParA_Nub-bd_dom"/>
</dbReference>
<evidence type="ECO:0000313" key="3">
    <source>
        <dbReference type="Proteomes" id="UP000292423"/>
    </source>
</evidence>